<dbReference type="RefSeq" id="WP_210597915.1">
    <property type="nucleotide sequence ID" value="NZ_JAGKSQ010000005.1"/>
</dbReference>
<protein>
    <submittedName>
        <fullName evidence="1">Type II toxin-antitoxin system MqsR family toxin</fullName>
    </submittedName>
</protein>
<evidence type="ECO:0000313" key="2">
    <source>
        <dbReference type="Proteomes" id="UP000678228"/>
    </source>
</evidence>
<comment type="caution">
    <text evidence="1">The sequence shown here is derived from an EMBL/GenBank/DDBJ whole genome shotgun (WGS) entry which is preliminary data.</text>
</comment>
<evidence type="ECO:0000313" key="1">
    <source>
        <dbReference type="EMBL" id="MBP3952224.1"/>
    </source>
</evidence>
<keyword evidence="2" id="KW-1185">Reference proteome</keyword>
<sequence>MDDVRLFLIEVKKMISLDQKRFIKRKQYNAPGKSYYNYLEALLDIGLTTPAEVWNYILDLTPADYFSGPDQDRNGENGFNLWTFKTEINEVNTYIKLKIDERGCVCLSFHKDWLQEMSGKETKDNGNAFIL</sequence>
<organism evidence="1 2">
    <name type="scientific">Halalkalibacter suaedae</name>
    <dbReference type="NCBI Taxonomy" id="2822140"/>
    <lineage>
        <taxon>Bacteria</taxon>
        <taxon>Bacillati</taxon>
        <taxon>Bacillota</taxon>
        <taxon>Bacilli</taxon>
        <taxon>Bacillales</taxon>
        <taxon>Bacillaceae</taxon>
        <taxon>Halalkalibacter</taxon>
    </lineage>
</organism>
<dbReference type="EMBL" id="JAGKSQ010000005">
    <property type="protein sequence ID" value="MBP3952224.1"/>
    <property type="molecule type" value="Genomic_DNA"/>
</dbReference>
<proteinExistence type="predicted"/>
<reference evidence="1" key="1">
    <citation type="submission" date="2021-03" db="EMBL/GenBank/DDBJ databases">
        <title>Bacillus suaedae sp. nov., isolated from Suaeda aralocaspica.</title>
        <authorList>
            <person name="Lei R.F.R."/>
        </authorList>
    </citation>
    <scope>NUCLEOTIDE SEQUENCE</scope>
    <source>
        <strain evidence="1">YZJH907-2</strain>
    </source>
</reference>
<dbReference type="Proteomes" id="UP000678228">
    <property type="component" value="Unassembled WGS sequence"/>
</dbReference>
<accession>A0A940X0Q8</accession>
<name>A0A940X0Q8_9BACI</name>
<gene>
    <name evidence="1" type="ORF">J7W16_13865</name>
</gene>
<dbReference type="AlphaFoldDB" id="A0A940X0Q8"/>